<organism evidence="2 3">
    <name type="scientific">Planctomyces bekefii</name>
    <dbReference type="NCBI Taxonomy" id="1653850"/>
    <lineage>
        <taxon>Bacteria</taxon>
        <taxon>Pseudomonadati</taxon>
        <taxon>Planctomycetota</taxon>
        <taxon>Planctomycetia</taxon>
        <taxon>Planctomycetales</taxon>
        <taxon>Planctomycetaceae</taxon>
        <taxon>Planctomyces</taxon>
    </lineage>
</organism>
<dbReference type="Proteomes" id="UP000321083">
    <property type="component" value="Unassembled WGS sequence"/>
</dbReference>
<dbReference type="AlphaFoldDB" id="A0A5C6M570"/>
<evidence type="ECO:0000313" key="2">
    <source>
        <dbReference type="EMBL" id="TWW09132.1"/>
    </source>
</evidence>
<reference evidence="2 3" key="2">
    <citation type="submission" date="2019-08" db="EMBL/GenBank/DDBJ databases">
        <authorList>
            <person name="Henke P."/>
        </authorList>
    </citation>
    <scope>NUCLEOTIDE SEQUENCE [LARGE SCALE GENOMIC DNA]</scope>
    <source>
        <strain evidence="2">Phe10_nw2017</strain>
    </source>
</reference>
<keyword evidence="1" id="KW-0472">Membrane</keyword>
<comment type="caution">
    <text evidence="2">The sequence shown here is derived from an EMBL/GenBank/DDBJ whole genome shotgun (WGS) entry which is preliminary data.</text>
</comment>
<accession>A0A5C6M570</accession>
<evidence type="ECO:0000256" key="1">
    <source>
        <dbReference type="SAM" id="Phobius"/>
    </source>
</evidence>
<sequence length="76" mass="8341">MQENMMSVGTRRMLSSVCFVAGFVSITASIAIWFLSKEPDVAHGERFGIFVGLWAPTFFALSGRLDRRAEPGSVLS</sequence>
<keyword evidence="1" id="KW-1133">Transmembrane helix</keyword>
<reference evidence="2 3" key="1">
    <citation type="submission" date="2019-08" db="EMBL/GenBank/DDBJ databases">
        <title>100 year-old enigma solved: identification of Planctomyces bekefii, the type genus and species of the phylum Planctomycetes.</title>
        <authorList>
            <person name="Svetlana D.N."/>
            <person name="Overmann J."/>
        </authorList>
    </citation>
    <scope>NUCLEOTIDE SEQUENCE [LARGE SCALE GENOMIC DNA]</scope>
    <source>
        <strain evidence="2">Phe10_nw2017</strain>
    </source>
</reference>
<keyword evidence="1" id="KW-0812">Transmembrane</keyword>
<dbReference type="EMBL" id="SRHE01000373">
    <property type="protein sequence ID" value="TWW09132.1"/>
    <property type="molecule type" value="Genomic_DNA"/>
</dbReference>
<evidence type="ECO:0000313" key="3">
    <source>
        <dbReference type="Proteomes" id="UP000321083"/>
    </source>
</evidence>
<protein>
    <submittedName>
        <fullName evidence="2">Uncharacterized protein</fullName>
    </submittedName>
</protein>
<proteinExistence type="predicted"/>
<name>A0A5C6M570_9PLAN</name>
<keyword evidence="3" id="KW-1185">Reference proteome</keyword>
<feature type="transmembrane region" description="Helical" evidence="1">
    <location>
        <begin position="12"/>
        <end position="35"/>
    </location>
</feature>
<gene>
    <name evidence="2" type="ORF">E3A20_17370</name>
</gene>